<name>A0A5C3KXC2_COPMA</name>
<protein>
    <submittedName>
        <fullName evidence="1">Uncharacterized protein</fullName>
    </submittedName>
</protein>
<evidence type="ECO:0000313" key="1">
    <source>
        <dbReference type="EMBL" id="TFK24800.1"/>
    </source>
</evidence>
<gene>
    <name evidence="1" type="ORF">FA15DRAFT_704237</name>
</gene>
<sequence>MHITLTSALCWLNAKDVDSTYFDASDVDSTNVDVDNTDLTWFDAKDVESTAFDASNVEGIAFHQQSRLDHLNLQLHSPCRGTDSQQTLSVQKHYVTFTDLDSASNDAQGISAPHLCIERVTTLCNSRSLQAS</sequence>
<dbReference type="EMBL" id="ML210194">
    <property type="protein sequence ID" value="TFK24800.1"/>
    <property type="molecule type" value="Genomic_DNA"/>
</dbReference>
<reference evidence="1 2" key="1">
    <citation type="journal article" date="2019" name="Nat. Ecol. Evol.">
        <title>Megaphylogeny resolves global patterns of mushroom evolution.</title>
        <authorList>
            <person name="Varga T."/>
            <person name="Krizsan K."/>
            <person name="Foldi C."/>
            <person name="Dima B."/>
            <person name="Sanchez-Garcia M."/>
            <person name="Sanchez-Ramirez S."/>
            <person name="Szollosi G.J."/>
            <person name="Szarkandi J.G."/>
            <person name="Papp V."/>
            <person name="Albert L."/>
            <person name="Andreopoulos W."/>
            <person name="Angelini C."/>
            <person name="Antonin V."/>
            <person name="Barry K.W."/>
            <person name="Bougher N.L."/>
            <person name="Buchanan P."/>
            <person name="Buyck B."/>
            <person name="Bense V."/>
            <person name="Catcheside P."/>
            <person name="Chovatia M."/>
            <person name="Cooper J."/>
            <person name="Damon W."/>
            <person name="Desjardin D."/>
            <person name="Finy P."/>
            <person name="Geml J."/>
            <person name="Haridas S."/>
            <person name="Hughes K."/>
            <person name="Justo A."/>
            <person name="Karasinski D."/>
            <person name="Kautmanova I."/>
            <person name="Kiss B."/>
            <person name="Kocsube S."/>
            <person name="Kotiranta H."/>
            <person name="LaButti K.M."/>
            <person name="Lechner B.E."/>
            <person name="Liimatainen K."/>
            <person name="Lipzen A."/>
            <person name="Lukacs Z."/>
            <person name="Mihaltcheva S."/>
            <person name="Morgado L.N."/>
            <person name="Niskanen T."/>
            <person name="Noordeloos M.E."/>
            <person name="Ohm R.A."/>
            <person name="Ortiz-Santana B."/>
            <person name="Ovrebo C."/>
            <person name="Racz N."/>
            <person name="Riley R."/>
            <person name="Savchenko A."/>
            <person name="Shiryaev A."/>
            <person name="Soop K."/>
            <person name="Spirin V."/>
            <person name="Szebenyi C."/>
            <person name="Tomsovsky M."/>
            <person name="Tulloss R.E."/>
            <person name="Uehling J."/>
            <person name="Grigoriev I.V."/>
            <person name="Vagvolgyi C."/>
            <person name="Papp T."/>
            <person name="Martin F.M."/>
            <person name="Miettinen O."/>
            <person name="Hibbett D.S."/>
            <person name="Nagy L.G."/>
        </authorList>
    </citation>
    <scope>NUCLEOTIDE SEQUENCE [LARGE SCALE GENOMIC DNA]</scope>
    <source>
        <strain evidence="1 2">CBS 121175</strain>
    </source>
</reference>
<organism evidence="1 2">
    <name type="scientific">Coprinopsis marcescibilis</name>
    <name type="common">Agaric fungus</name>
    <name type="synonym">Psathyrella marcescibilis</name>
    <dbReference type="NCBI Taxonomy" id="230819"/>
    <lineage>
        <taxon>Eukaryota</taxon>
        <taxon>Fungi</taxon>
        <taxon>Dikarya</taxon>
        <taxon>Basidiomycota</taxon>
        <taxon>Agaricomycotina</taxon>
        <taxon>Agaricomycetes</taxon>
        <taxon>Agaricomycetidae</taxon>
        <taxon>Agaricales</taxon>
        <taxon>Agaricineae</taxon>
        <taxon>Psathyrellaceae</taxon>
        <taxon>Coprinopsis</taxon>
    </lineage>
</organism>
<evidence type="ECO:0000313" key="2">
    <source>
        <dbReference type="Proteomes" id="UP000307440"/>
    </source>
</evidence>
<dbReference type="Proteomes" id="UP000307440">
    <property type="component" value="Unassembled WGS sequence"/>
</dbReference>
<proteinExistence type="predicted"/>
<dbReference type="AlphaFoldDB" id="A0A5C3KXC2"/>
<keyword evidence="2" id="KW-1185">Reference proteome</keyword>
<accession>A0A5C3KXC2</accession>